<keyword evidence="3" id="KW-1185">Reference proteome</keyword>
<name>A0A0D0AJ86_9AGAM</name>
<feature type="compositionally biased region" description="Basic residues" evidence="1">
    <location>
        <begin position="39"/>
        <end position="52"/>
    </location>
</feature>
<dbReference type="EMBL" id="KN835406">
    <property type="protein sequence ID" value="KIK38204.1"/>
    <property type="molecule type" value="Genomic_DNA"/>
</dbReference>
<reference evidence="3" key="2">
    <citation type="submission" date="2015-01" db="EMBL/GenBank/DDBJ databases">
        <title>Evolutionary Origins and Diversification of the Mycorrhizal Mutualists.</title>
        <authorList>
            <consortium name="DOE Joint Genome Institute"/>
            <consortium name="Mycorrhizal Genomics Consortium"/>
            <person name="Kohler A."/>
            <person name="Kuo A."/>
            <person name="Nagy L.G."/>
            <person name="Floudas D."/>
            <person name="Copeland A."/>
            <person name="Barry K.W."/>
            <person name="Cichocki N."/>
            <person name="Veneault-Fourrey C."/>
            <person name="LaButti K."/>
            <person name="Lindquist E.A."/>
            <person name="Lipzen A."/>
            <person name="Lundell T."/>
            <person name="Morin E."/>
            <person name="Murat C."/>
            <person name="Riley R."/>
            <person name="Ohm R."/>
            <person name="Sun H."/>
            <person name="Tunlid A."/>
            <person name="Henrissat B."/>
            <person name="Grigoriev I.V."/>
            <person name="Hibbett D.S."/>
            <person name="Martin F."/>
        </authorList>
    </citation>
    <scope>NUCLEOTIDE SEQUENCE [LARGE SCALE GENOMIC DNA]</scope>
    <source>
        <strain evidence="3">UH-Slu-Lm8-n1</strain>
    </source>
</reference>
<evidence type="ECO:0000313" key="3">
    <source>
        <dbReference type="Proteomes" id="UP000054485"/>
    </source>
</evidence>
<gene>
    <name evidence="2" type="ORF">CY34DRAFT_91402</name>
</gene>
<protein>
    <recommendedName>
        <fullName evidence="4">Retrotransposon gag domain-containing protein</fullName>
    </recommendedName>
</protein>
<dbReference type="HOGENOM" id="CLU_985386_0_0_1"/>
<feature type="region of interest" description="Disordered" evidence="1">
    <location>
        <begin position="1"/>
        <end position="62"/>
    </location>
</feature>
<feature type="non-terminal residue" evidence="2">
    <location>
        <position position="283"/>
    </location>
</feature>
<organism evidence="2 3">
    <name type="scientific">Suillus luteus UH-Slu-Lm8-n1</name>
    <dbReference type="NCBI Taxonomy" id="930992"/>
    <lineage>
        <taxon>Eukaryota</taxon>
        <taxon>Fungi</taxon>
        <taxon>Dikarya</taxon>
        <taxon>Basidiomycota</taxon>
        <taxon>Agaricomycotina</taxon>
        <taxon>Agaricomycetes</taxon>
        <taxon>Agaricomycetidae</taxon>
        <taxon>Boletales</taxon>
        <taxon>Suillineae</taxon>
        <taxon>Suillaceae</taxon>
        <taxon>Suillus</taxon>
    </lineage>
</organism>
<dbReference type="OrthoDB" id="3267748at2759"/>
<feature type="compositionally biased region" description="Basic and acidic residues" evidence="1">
    <location>
        <begin position="10"/>
        <end position="27"/>
    </location>
</feature>
<accession>A0A0D0AJ86</accession>
<dbReference type="InParanoid" id="A0A0D0AJ86"/>
<proteinExistence type="predicted"/>
<evidence type="ECO:0000256" key="1">
    <source>
        <dbReference type="SAM" id="MobiDB-lite"/>
    </source>
</evidence>
<sequence>MTGSVPPPPEPDKSDSSDSSDSERSSTESDADTIPIKSPRPRTKPIGKRHNTRLNPLSENETYKERADPLHNFGADFLALEPESDHDSDSVETKRAKRIARREFRAKLNLLKYQQSFIKNEPPFIYNGEANATTFKKWVREVRDWKDRARLTTSQSLRLLGKYLGGQAYRFFERDVLDLQKDYSMTEFFEQLFDYVFPPDFRMQQRQRFLECKQEQRHTVRDYLRRLRDLADTAGDVNEREIVRQFWMNCKPYLKASLVDKGYEPNTVSLETIEKKALRTERA</sequence>
<dbReference type="STRING" id="930992.A0A0D0AJ86"/>
<evidence type="ECO:0000313" key="2">
    <source>
        <dbReference type="EMBL" id="KIK38204.1"/>
    </source>
</evidence>
<dbReference type="AlphaFoldDB" id="A0A0D0AJ86"/>
<reference evidence="2 3" key="1">
    <citation type="submission" date="2014-04" db="EMBL/GenBank/DDBJ databases">
        <authorList>
            <consortium name="DOE Joint Genome Institute"/>
            <person name="Kuo A."/>
            <person name="Ruytinx J."/>
            <person name="Rineau F."/>
            <person name="Colpaert J."/>
            <person name="Kohler A."/>
            <person name="Nagy L.G."/>
            <person name="Floudas D."/>
            <person name="Copeland A."/>
            <person name="Barry K.W."/>
            <person name="Cichocki N."/>
            <person name="Veneault-Fourrey C."/>
            <person name="LaButti K."/>
            <person name="Lindquist E.A."/>
            <person name="Lipzen A."/>
            <person name="Lundell T."/>
            <person name="Morin E."/>
            <person name="Murat C."/>
            <person name="Sun H."/>
            <person name="Tunlid A."/>
            <person name="Henrissat B."/>
            <person name="Grigoriev I.V."/>
            <person name="Hibbett D.S."/>
            <person name="Martin F."/>
            <person name="Nordberg H.P."/>
            <person name="Cantor M.N."/>
            <person name="Hua S.X."/>
        </authorList>
    </citation>
    <scope>NUCLEOTIDE SEQUENCE [LARGE SCALE GENOMIC DNA]</scope>
    <source>
        <strain evidence="2 3">UH-Slu-Lm8-n1</strain>
    </source>
</reference>
<evidence type="ECO:0008006" key="4">
    <source>
        <dbReference type="Google" id="ProtNLM"/>
    </source>
</evidence>
<dbReference type="Proteomes" id="UP000054485">
    <property type="component" value="Unassembled WGS sequence"/>
</dbReference>